<reference evidence="2 3" key="1">
    <citation type="submission" date="2019-03" db="EMBL/GenBank/DDBJ databases">
        <title>Genomic Encyclopedia of Type Strains, Phase III (KMG-III): the genomes of soil and plant-associated and newly described type strains.</title>
        <authorList>
            <person name="Whitman W."/>
        </authorList>
    </citation>
    <scope>NUCLEOTIDE SEQUENCE [LARGE SCALE GENOMIC DNA]</scope>
    <source>
        <strain evidence="2 3">CGMCC 1.12802</strain>
    </source>
</reference>
<evidence type="ECO:0008006" key="4">
    <source>
        <dbReference type="Google" id="ProtNLM"/>
    </source>
</evidence>
<protein>
    <recommendedName>
        <fullName evidence="4">Bacteriophage CI repressor-like protein</fullName>
    </recommendedName>
</protein>
<sequence>MLTSLNVPTKEIVDRFMEAIDMLKSDKTIPGLVYFCEAHQLPKTTMFTLKNHFGKVVKILPMEAVYILALEYGFSLDWLILGIGKPKKRYRIDA</sequence>
<dbReference type="EMBL" id="SOEO01000002">
    <property type="protein sequence ID" value="TDX83933.1"/>
    <property type="molecule type" value="Genomic_DNA"/>
</dbReference>
<dbReference type="AlphaFoldDB" id="A0A4R8I4X3"/>
<evidence type="ECO:0000256" key="1">
    <source>
        <dbReference type="SAM" id="Phobius"/>
    </source>
</evidence>
<dbReference type="Gene3D" id="1.10.260.40">
    <property type="entry name" value="lambda repressor-like DNA-binding domains"/>
    <property type="match status" value="1"/>
</dbReference>
<dbReference type="GO" id="GO:0003677">
    <property type="term" value="F:DNA binding"/>
    <property type="evidence" value="ECO:0007669"/>
    <property type="project" value="InterPro"/>
</dbReference>
<dbReference type="InterPro" id="IPR010982">
    <property type="entry name" value="Lambda_DNA-bd_dom_sf"/>
</dbReference>
<accession>A0A4R8I4X3</accession>
<keyword evidence="1" id="KW-1133">Transmembrane helix</keyword>
<dbReference type="RefSeq" id="WP_133943988.1">
    <property type="nucleotide sequence ID" value="NZ_SOEO01000002.1"/>
</dbReference>
<feature type="transmembrane region" description="Helical" evidence="1">
    <location>
        <begin position="64"/>
        <end position="84"/>
    </location>
</feature>
<evidence type="ECO:0000313" key="3">
    <source>
        <dbReference type="Proteomes" id="UP000295313"/>
    </source>
</evidence>
<gene>
    <name evidence="2" type="ORF">B0I22_1521</name>
</gene>
<organism evidence="2 3">
    <name type="scientific">Epilithonimonas xixisoli</name>
    <dbReference type="NCBI Taxonomy" id="1476462"/>
    <lineage>
        <taxon>Bacteria</taxon>
        <taxon>Pseudomonadati</taxon>
        <taxon>Bacteroidota</taxon>
        <taxon>Flavobacteriia</taxon>
        <taxon>Flavobacteriales</taxon>
        <taxon>Weeksellaceae</taxon>
        <taxon>Chryseobacterium group</taxon>
        <taxon>Epilithonimonas</taxon>
    </lineage>
</organism>
<proteinExistence type="predicted"/>
<evidence type="ECO:0000313" key="2">
    <source>
        <dbReference type="EMBL" id="TDX83933.1"/>
    </source>
</evidence>
<keyword evidence="1" id="KW-0812">Transmembrane</keyword>
<dbReference type="OrthoDB" id="1273881at2"/>
<keyword evidence="1" id="KW-0472">Membrane</keyword>
<dbReference type="Proteomes" id="UP000295313">
    <property type="component" value="Unassembled WGS sequence"/>
</dbReference>
<keyword evidence="3" id="KW-1185">Reference proteome</keyword>
<comment type="caution">
    <text evidence="2">The sequence shown here is derived from an EMBL/GenBank/DDBJ whole genome shotgun (WGS) entry which is preliminary data.</text>
</comment>
<name>A0A4R8I4X3_9FLAO</name>